<gene>
    <name evidence="4" type="ORF">SD71_14975</name>
</gene>
<dbReference type="InterPro" id="IPR014044">
    <property type="entry name" value="CAP_dom"/>
</dbReference>
<keyword evidence="5" id="KW-1185">Reference proteome</keyword>
<feature type="region of interest" description="Disordered" evidence="1">
    <location>
        <begin position="21"/>
        <end position="42"/>
    </location>
</feature>
<dbReference type="PANTHER" id="PTHR31157:SF1">
    <property type="entry name" value="SCP DOMAIN-CONTAINING PROTEIN"/>
    <property type="match status" value="1"/>
</dbReference>
<keyword evidence="2" id="KW-0732">Signal</keyword>
<evidence type="ECO:0000313" key="4">
    <source>
        <dbReference type="EMBL" id="KIL34989.1"/>
    </source>
</evidence>
<dbReference type="PROSITE" id="PS51257">
    <property type="entry name" value="PROKAR_LIPOPROTEIN"/>
    <property type="match status" value="1"/>
</dbReference>
<evidence type="ECO:0000256" key="1">
    <source>
        <dbReference type="SAM" id="MobiDB-lite"/>
    </source>
</evidence>
<name>A0ABR5A1Q8_9BACL</name>
<comment type="caution">
    <text evidence="4">The sequence shown here is derived from an EMBL/GenBank/DDBJ whole genome shotgun (WGS) entry which is preliminary data.</text>
</comment>
<dbReference type="PANTHER" id="PTHR31157">
    <property type="entry name" value="SCP DOMAIN-CONTAINING PROTEIN"/>
    <property type="match status" value="1"/>
</dbReference>
<reference evidence="4 5" key="1">
    <citation type="submission" date="2014-12" db="EMBL/GenBank/DDBJ databases">
        <title>Draft genome sequence of Cohnella kolymensis strain B-2846.</title>
        <authorList>
            <person name="Karlyshev A.V."/>
            <person name="Kudryashova E.B."/>
        </authorList>
    </citation>
    <scope>NUCLEOTIDE SEQUENCE [LARGE SCALE GENOMIC DNA]</scope>
    <source>
        <strain evidence="4 5">VKM B-2846</strain>
    </source>
</reference>
<organism evidence="4 5">
    <name type="scientific">Cohnella kolymensis</name>
    <dbReference type="NCBI Taxonomy" id="1590652"/>
    <lineage>
        <taxon>Bacteria</taxon>
        <taxon>Bacillati</taxon>
        <taxon>Bacillota</taxon>
        <taxon>Bacilli</taxon>
        <taxon>Bacillales</taxon>
        <taxon>Paenibacillaceae</taxon>
        <taxon>Cohnella</taxon>
    </lineage>
</organism>
<dbReference type="SUPFAM" id="SSF55797">
    <property type="entry name" value="PR-1-like"/>
    <property type="match status" value="1"/>
</dbReference>
<evidence type="ECO:0000256" key="2">
    <source>
        <dbReference type="SAM" id="SignalP"/>
    </source>
</evidence>
<sequence length="192" mass="20972">MKKYIVLAGLLLVTGCAANDNTTNNQTVPKQSRIETPAHTAAPSLTVTQASSIATPGARKTSISTKQASYETEFEQQVLQLVNKQRATAGLSPLGMDSNLSKMAMAKAQDMYNNNYFDHTSPTYGSPFEMMGKFRIVFNAAGENIAKGQTSPEQVMNDWMNSEGHRANILNSSFTNIGIAYFKGEWVQEFTG</sequence>
<protein>
    <submittedName>
        <fullName evidence="4">SCP-like extracellular</fullName>
    </submittedName>
</protein>
<feature type="signal peptide" evidence="2">
    <location>
        <begin position="1"/>
        <end position="18"/>
    </location>
</feature>
<feature type="chain" id="PRO_5047248118" evidence="2">
    <location>
        <begin position="19"/>
        <end position="192"/>
    </location>
</feature>
<feature type="domain" description="SCP" evidence="3">
    <location>
        <begin position="79"/>
        <end position="185"/>
    </location>
</feature>
<dbReference type="EMBL" id="JXAL01000024">
    <property type="protein sequence ID" value="KIL34989.1"/>
    <property type="molecule type" value="Genomic_DNA"/>
</dbReference>
<feature type="compositionally biased region" description="Polar residues" evidence="1">
    <location>
        <begin position="21"/>
        <end position="30"/>
    </location>
</feature>
<proteinExistence type="predicted"/>
<dbReference type="Proteomes" id="UP000054526">
    <property type="component" value="Unassembled WGS sequence"/>
</dbReference>
<dbReference type="Gene3D" id="3.40.33.10">
    <property type="entry name" value="CAP"/>
    <property type="match status" value="1"/>
</dbReference>
<dbReference type="InterPro" id="IPR035940">
    <property type="entry name" value="CAP_sf"/>
</dbReference>
<dbReference type="CDD" id="cd05379">
    <property type="entry name" value="CAP_bacterial"/>
    <property type="match status" value="1"/>
</dbReference>
<evidence type="ECO:0000313" key="5">
    <source>
        <dbReference type="Proteomes" id="UP000054526"/>
    </source>
</evidence>
<dbReference type="Pfam" id="PF00188">
    <property type="entry name" value="CAP"/>
    <property type="match status" value="1"/>
</dbReference>
<evidence type="ECO:0000259" key="3">
    <source>
        <dbReference type="Pfam" id="PF00188"/>
    </source>
</evidence>
<accession>A0ABR5A1Q8</accession>